<keyword evidence="1" id="KW-0479">Metal-binding</keyword>
<accession>A0ABS7B714</accession>
<dbReference type="Proteomes" id="UP001519863">
    <property type="component" value="Unassembled WGS sequence"/>
</dbReference>
<organism evidence="3 4">
    <name type="scientific">Actinoplanes hulinensis</name>
    <dbReference type="NCBI Taxonomy" id="1144547"/>
    <lineage>
        <taxon>Bacteria</taxon>
        <taxon>Bacillati</taxon>
        <taxon>Actinomycetota</taxon>
        <taxon>Actinomycetes</taxon>
        <taxon>Micromonosporales</taxon>
        <taxon>Micromonosporaceae</taxon>
        <taxon>Actinoplanes</taxon>
    </lineage>
</organism>
<evidence type="ECO:0000256" key="1">
    <source>
        <dbReference type="PROSITE-ProRule" id="PRU00325"/>
    </source>
</evidence>
<comment type="caution">
    <text evidence="3">The sequence shown here is derived from an EMBL/GenBank/DDBJ whole genome shotgun (WGS) entry which is preliminary data.</text>
</comment>
<feature type="domain" description="SWIM-type" evidence="2">
    <location>
        <begin position="172"/>
        <end position="212"/>
    </location>
</feature>
<reference evidence="3 4" key="1">
    <citation type="journal article" date="2013" name="Antonie Van Leeuwenhoek">
        <title>Actinoplanes hulinensis sp. nov., a novel actinomycete isolated from soybean root (Glycine max (L.) Merr).</title>
        <authorList>
            <person name="Shen Y."/>
            <person name="Liu C."/>
            <person name="Wang X."/>
            <person name="Zhao J."/>
            <person name="Jia F."/>
            <person name="Zhang Y."/>
            <person name="Wang L."/>
            <person name="Yang D."/>
            <person name="Xiang W."/>
        </authorList>
    </citation>
    <scope>NUCLEOTIDE SEQUENCE [LARGE SCALE GENOMIC DNA]</scope>
    <source>
        <strain evidence="3 4">NEAU-M9</strain>
    </source>
</reference>
<proteinExistence type="predicted"/>
<dbReference type="InterPro" id="IPR007527">
    <property type="entry name" value="Znf_SWIM"/>
</dbReference>
<evidence type="ECO:0000259" key="2">
    <source>
        <dbReference type="PROSITE" id="PS50966"/>
    </source>
</evidence>
<keyword evidence="1" id="KW-0863">Zinc-finger</keyword>
<evidence type="ECO:0000313" key="4">
    <source>
        <dbReference type="Proteomes" id="UP001519863"/>
    </source>
</evidence>
<dbReference type="InterPro" id="IPR046828">
    <property type="entry name" value="RepSA"/>
</dbReference>
<keyword evidence="4" id="KW-1185">Reference proteome</keyword>
<gene>
    <name evidence="3" type="ORF">KZ829_23450</name>
</gene>
<evidence type="ECO:0000313" key="3">
    <source>
        <dbReference type="EMBL" id="MBW6436702.1"/>
    </source>
</evidence>
<sequence>MSSSTLPLTPTTTNPVVGAGENAETYWPWATPTPGPAPADPDTQLGFDPGEVATARRRVRSGQFPEWLDHVSAAAACTRPIRLSGQIDVRNRDGQHMHTIDTNSMPDGVIYTPCGNRRASVCPSCAEVYRRDTFQIIRAGLEGNRYGLPPLGQHIAIFLTATAPSFGPVHHRVVKTHAADCKSRERCTCRASICRPFGNTCPHGAEIRCTARHKTTDPALGTAFCLDCYDYAGHVTWNHDAPELWRRTVQEVDRELERLGKRLGVDLRRRHVKVYEFQARGVIHYHAIFRLDGYNPDCPSAIVPADRIVTRAMFASVLEDAFDKTSYTSAPHPANGDNGWHIGWGSKGLDLKHINVPGGDANLTKLTGYLAKYVTKGTEVTGASFRRFDDLAVELHADPATHVGRMIRACWDLGQADGWERLRRYAHQYGHGGHITTKSRGFSVTFAFKRMERVIWRRTQGFPHLWDDQEADLVVYRLGYEATGWITTGDALLANSAADAARRRAHALDLADLDQAATAHPLAA</sequence>
<protein>
    <submittedName>
        <fullName evidence="3">Plasmid replication initiator protein RepSA</fullName>
    </submittedName>
</protein>
<keyword evidence="1" id="KW-0862">Zinc</keyword>
<dbReference type="Pfam" id="PF20199">
    <property type="entry name" value="RepSA"/>
    <property type="match status" value="1"/>
</dbReference>
<dbReference type="RefSeq" id="WP_220146066.1">
    <property type="nucleotide sequence ID" value="NZ_JAHXZI010000012.1"/>
</dbReference>
<name>A0ABS7B714_9ACTN</name>
<dbReference type="EMBL" id="JAHXZI010000012">
    <property type="protein sequence ID" value="MBW6436702.1"/>
    <property type="molecule type" value="Genomic_DNA"/>
</dbReference>
<dbReference type="PROSITE" id="PS50966">
    <property type="entry name" value="ZF_SWIM"/>
    <property type="match status" value="1"/>
</dbReference>